<name>A0ABD2P8G3_9CUCU</name>
<sequence>MKYIPPNGVEERLQNLESQLTLTTHVPKNIYKRLKFLEERMLRLESISPEYIQFWDKMNCRSTESIRKKYSLWKK</sequence>
<comment type="caution">
    <text evidence="1">The sequence shown here is derived from an EMBL/GenBank/DDBJ whole genome shotgun (WGS) entry which is preliminary data.</text>
</comment>
<proteinExistence type="predicted"/>
<gene>
    <name evidence="1" type="ORF">HHI36_001619</name>
</gene>
<keyword evidence="2" id="KW-1185">Reference proteome</keyword>
<evidence type="ECO:0000313" key="1">
    <source>
        <dbReference type="EMBL" id="KAL3287140.1"/>
    </source>
</evidence>
<evidence type="ECO:0000313" key="2">
    <source>
        <dbReference type="Proteomes" id="UP001516400"/>
    </source>
</evidence>
<dbReference type="AlphaFoldDB" id="A0ABD2P8G3"/>
<protein>
    <submittedName>
        <fullName evidence="1">Uncharacterized protein</fullName>
    </submittedName>
</protein>
<dbReference type="EMBL" id="JABFTP020000185">
    <property type="protein sequence ID" value="KAL3287140.1"/>
    <property type="molecule type" value="Genomic_DNA"/>
</dbReference>
<reference evidence="1 2" key="1">
    <citation type="journal article" date="2021" name="BMC Biol.">
        <title>Horizontally acquired antibacterial genes associated with adaptive radiation of ladybird beetles.</title>
        <authorList>
            <person name="Li H.S."/>
            <person name="Tang X.F."/>
            <person name="Huang Y.H."/>
            <person name="Xu Z.Y."/>
            <person name="Chen M.L."/>
            <person name="Du X.Y."/>
            <person name="Qiu B.Y."/>
            <person name="Chen P.T."/>
            <person name="Zhang W."/>
            <person name="Slipinski A."/>
            <person name="Escalona H.E."/>
            <person name="Waterhouse R.M."/>
            <person name="Zwick A."/>
            <person name="Pang H."/>
        </authorList>
    </citation>
    <scope>NUCLEOTIDE SEQUENCE [LARGE SCALE GENOMIC DNA]</scope>
    <source>
        <strain evidence="1">SYSU2018</strain>
    </source>
</reference>
<organism evidence="1 2">
    <name type="scientific">Cryptolaemus montrouzieri</name>
    <dbReference type="NCBI Taxonomy" id="559131"/>
    <lineage>
        <taxon>Eukaryota</taxon>
        <taxon>Metazoa</taxon>
        <taxon>Ecdysozoa</taxon>
        <taxon>Arthropoda</taxon>
        <taxon>Hexapoda</taxon>
        <taxon>Insecta</taxon>
        <taxon>Pterygota</taxon>
        <taxon>Neoptera</taxon>
        <taxon>Endopterygota</taxon>
        <taxon>Coleoptera</taxon>
        <taxon>Polyphaga</taxon>
        <taxon>Cucujiformia</taxon>
        <taxon>Coccinelloidea</taxon>
        <taxon>Coccinellidae</taxon>
        <taxon>Scymninae</taxon>
        <taxon>Scymnini</taxon>
        <taxon>Cryptolaemus</taxon>
    </lineage>
</organism>
<accession>A0ABD2P8G3</accession>
<dbReference type="Proteomes" id="UP001516400">
    <property type="component" value="Unassembled WGS sequence"/>
</dbReference>